<keyword evidence="2" id="KW-1185">Reference proteome</keyword>
<reference evidence="1 2" key="1">
    <citation type="journal article" date="2008" name="Nature">
        <title>The genome of Laccaria bicolor provides insights into mycorrhizal symbiosis.</title>
        <authorList>
            <person name="Martin F."/>
            <person name="Aerts A."/>
            <person name="Ahren D."/>
            <person name="Brun A."/>
            <person name="Danchin E.G.J."/>
            <person name="Duchaussoy F."/>
            <person name="Gibon J."/>
            <person name="Kohler A."/>
            <person name="Lindquist E."/>
            <person name="Pereda V."/>
            <person name="Salamov A."/>
            <person name="Shapiro H.J."/>
            <person name="Wuyts J."/>
            <person name="Blaudez D."/>
            <person name="Buee M."/>
            <person name="Brokstein P."/>
            <person name="Canbaeck B."/>
            <person name="Cohen D."/>
            <person name="Courty P.E."/>
            <person name="Coutinho P.M."/>
            <person name="Delaruelle C."/>
            <person name="Detter J.C."/>
            <person name="Deveau A."/>
            <person name="DiFazio S."/>
            <person name="Duplessis S."/>
            <person name="Fraissinet-Tachet L."/>
            <person name="Lucic E."/>
            <person name="Frey-Klett P."/>
            <person name="Fourrey C."/>
            <person name="Feussner I."/>
            <person name="Gay G."/>
            <person name="Grimwood J."/>
            <person name="Hoegger P.J."/>
            <person name="Jain P."/>
            <person name="Kilaru S."/>
            <person name="Labbe J."/>
            <person name="Lin Y.C."/>
            <person name="Legue V."/>
            <person name="Le Tacon F."/>
            <person name="Marmeisse R."/>
            <person name="Melayah D."/>
            <person name="Montanini B."/>
            <person name="Muratet M."/>
            <person name="Nehls U."/>
            <person name="Niculita-Hirzel H."/>
            <person name="Oudot-Le Secq M.P."/>
            <person name="Peter M."/>
            <person name="Quesneville H."/>
            <person name="Rajashekar B."/>
            <person name="Reich M."/>
            <person name="Rouhier N."/>
            <person name="Schmutz J."/>
            <person name="Yin T."/>
            <person name="Chalot M."/>
            <person name="Henrissat B."/>
            <person name="Kuees U."/>
            <person name="Lucas S."/>
            <person name="Van de Peer Y."/>
            <person name="Podila G.K."/>
            <person name="Polle A."/>
            <person name="Pukkila P.J."/>
            <person name="Richardson P.M."/>
            <person name="Rouze P."/>
            <person name="Sanders I.R."/>
            <person name="Stajich J.E."/>
            <person name="Tunlid A."/>
            <person name="Tuskan G."/>
            <person name="Grigoriev I.V."/>
        </authorList>
    </citation>
    <scope>NUCLEOTIDE SEQUENCE [LARGE SCALE GENOMIC DNA]</scope>
    <source>
        <strain evidence="2">S238N-H82 / ATCC MYA-4686</strain>
    </source>
</reference>
<dbReference type="KEGG" id="lbc:LACBIDRAFT_304152"/>
<name>B0DL25_LACBS</name>
<protein>
    <submittedName>
        <fullName evidence="1">Predicted protein</fullName>
    </submittedName>
</protein>
<accession>B0DL25</accession>
<evidence type="ECO:0000313" key="2">
    <source>
        <dbReference type="Proteomes" id="UP000001194"/>
    </source>
</evidence>
<gene>
    <name evidence="1" type="ORF">LACBIDRAFT_304152</name>
</gene>
<organism evidence="2">
    <name type="scientific">Laccaria bicolor (strain S238N-H82 / ATCC MYA-4686)</name>
    <name type="common">Bicoloured deceiver</name>
    <name type="synonym">Laccaria laccata var. bicolor</name>
    <dbReference type="NCBI Taxonomy" id="486041"/>
    <lineage>
        <taxon>Eukaryota</taxon>
        <taxon>Fungi</taxon>
        <taxon>Dikarya</taxon>
        <taxon>Basidiomycota</taxon>
        <taxon>Agaricomycotina</taxon>
        <taxon>Agaricomycetes</taxon>
        <taxon>Agaricomycetidae</taxon>
        <taxon>Agaricales</taxon>
        <taxon>Agaricineae</taxon>
        <taxon>Hydnangiaceae</taxon>
        <taxon>Laccaria</taxon>
    </lineage>
</organism>
<dbReference type="GeneID" id="6080238"/>
<dbReference type="EMBL" id="DS547116">
    <property type="protein sequence ID" value="EDR04836.1"/>
    <property type="molecule type" value="Genomic_DNA"/>
</dbReference>
<proteinExistence type="predicted"/>
<dbReference type="InParanoid" id="B0DL25"/>
<dbReference type="HOGENOM" id="CLU_166283_1_0_1"/>
<dbReference type="Proteomes" id="UP000001194">
    <property type="component" value="Unassembled WGS sequence"/>
</dbReference>
<dbReference type="RefSeq" id="XP_001884660.1">
    <property type="nucleotide sequence ID" value="XM_001884625.1"/>
</dbReference>
<dbReference type="AlphaFoldDB" id="B0DL25"/>
<sequence length="95" mass="10462">MASGSQAASTFLTANPEFSCLALDNAVFASSVQSGFLPPKHATVDRNRSRTDPDIEGTEPNHLGPVFCGLWSRFRPIQTGFFAYNLLYQYKPFVS</sequence>
<evidence type="ECO:0000313" key="1">
    <source>
        <dbReference type="EMBL" id="EDR04836.1"/>
    </source>
</evidence>